<dbReference type="PANTHER" id="PTHR45527:SF1">
    <property type="entry name" value="FATTY ACID SYNTHASE"/>
    <property type="match status" value="1"/>
</dbReference>
<dbReference type="Gene3D" id="3.40.50.12780">
    <property type="entry name" value="N-terminal domain of ligase-like"/>
    <property type="match status" value="1"/>
</dbReference>
<evidence type="ECO:0000313" key="2">
    <source>
        <dbReference type="EMBL" id="MBL1110764.1"/>
    </source>
</evidence>
<organism evidence="2 3">
    <name type="scientific">Streptomyces musisoli</name>
    <dbReference type="NCBI Taxonomy" id="2802280"/>
    <lineage>
        <taxon>Bacteria</taxon>
        <taxon>Bacillati</taxon>
        <taxon>Actinomycetota</taxon>
        <taxon>Actinomycetes</taxon>
        <taxon>Kitasatosporales</taxon>
        <taxon>Streptomycetaceae</taxon>
        <taxon>Streptomyces</taxon>
    </lineage>
</organism>
<feature type="domain" description="AMP-dependent synthetase/ligase" evidence="1">
    <location>
        <begin position="4"/>
        <end position="203"/>
    </location>
</feature>
<dbReference type="EMBL" id="JAERRH010000104">
    <property type="protein sequence ID" value="MBL1110764.1"/>
    <property type="molecule type" value="Genomic_DNA"/>
</dbReference>
<sequence>LDIRHPAYVIYTSGSTGRPKGVMVSHAGVASLVAAQVERFAIEPGSRVLQFASPSFDASVSEVFTALLRGAALVLPPAADPVAALTDPDLAVTHVTVPPSVLATVGQGTLTVSTLVVAGEACPPELVERWAPGRRMINAYGPTETTVCATMSDPLSPGSGVPPIGRPIANARVYVLDERMRPVPPGVAGELYVAGAGLARGYLNRPGLTAGRFVACPFGT</sequence>
<dbReference type="PANTHER" id="PTHR45527">
    <property type="entry name" value="NONRIBOSOMAL PEPTIDE SYNTHETASE"/>
    <property type="match status" value="1"/>
</dbReference>
<evidence type="ECO:0000259" key="1">
    <source>
        <dbReference type="Pfam" id="PF00501"/>
    </source>
</evidence>
<name>A0ABS1PEF3_9ACTN</name>
<dbReference type="PRINTS" id="PR00154">
    <property type="entry name" value="AMPBINDING"/>
</dbReference>
<dbReference type="Proteomes" id="UP000621386">
    <property type="component" value="Unassembled WGS sequence"/>
</dbReference>
<reference evidence="2 3" key="1">
    <citation type="submission" date="2021-01" db="EMBL/GenBank/DDBJ databases">
        <title>WGS of actinomycetes isolated from Thailand.</title>
        <authorList>
            <person name="Thawai C."/>
        </authorList>
    </citation>
    <scope>NUCLEOTIDE SEQUENCE [LARGE SCALE GENOMIC DNA]</scope>
    <source>
        <strain evidence="2 3">CH5-8</strain>
    </source>
</reference>
<dbReference type="Pfam" id="PF00501">
    <property type="entry name" value="AMP-binding"/>
    <property type="match status" value="1"/>
</dbReference>
<comment type="caution">
    <text evidence="2">The sequence shown here is derived from an EMBL/GenBank/DDBJ whole genome shotgun (WGS) entry which is preliminary data.</text>
</comment>
<protein>
    <submittedName>
        <fullName evidence="2">AMP-binding protein</fullName>
    </submittedName>
</protein>
<dbReference type="InterPro" id="IPR020845">
    <property type="entry name" value="AMP-binding_CS"/>
</dbReference>
<proteinExistence type="predicted"/>
<evidence type="ECO:0000313" key="3">
    <source>
        <dbReference type="Proteomes" id="UP000621386"/>
    </source>
</evidence>
<dbReference type="InterPro" id="IPR000873">
    <property type="entry name" value="AMP-dep_synth/lig_dom"/>
</dbReference>
<gene>
    <name evidence="2" type="ORF">JK361_40655</name>
</gene>
<accession>A0ABS1PEF3</accession>
<dbReference type="RefSeq" id="WP_201828261.1">
    <property type="nucleotide sequence ID" value="NZ_JAERRH010000104.1"/>
</dbReference>
<feature type="non-terminal residue" evidence="2">
    <location>
        <position position="1"/>
    </location>
</feature>
<dbReference type="InterPro" id="IPR042099">
    <property type="entry name" value="ANL_N_sf"/>
</dbReference>
<dbReference type="InterPro" id="IPR020459">
    <property type="entry name" value="AMP-binding"/>
</dbReference>
<feature type="non-terminal residue" evidence="2">
    <location>
        <position position="220"/>
    </location>
</feature>
<dbReference type="SUPFAM" id="SSF56801">
    <property type="entry name" value="Acetyl-CoA synthetase-like"/>
    <property type="match status" value="1"/>
</dbReference>
<keyword evidence="3" id="KW-1185">Reference proteome</keyword>
<dbReference type="PROSITE" id="PS00455">
    <property type="entry name" value="AMP_BINDING"/>
    <property type="match status" value="1"/>
</dbReference>